<dbReference type="SUPFAM" id="SSF57802">
    <property type="entry name" value="Rubredoxin-like"/>
    <property type="match status" value="1"/>
</dbReference>
<feature type="binding site" evidence="3">
    <location>
        <position position="98"/>
    </location>
    <ligand>
        <name>Zn(2+)</name>
        <dbReference type="ChEBI" id="CHEBI:29105"/>
    </ligand>
</feature>
<dbReference type="CDD" id="cd00924">
    <property type="entry name" value="Cyt_c_Oxidase_Vb"/>
    <property type="match status" value="1"/>
</dbReference>
<dbReference type="PANTHER" id="PTHR10122">
    <property type="entry name" value="CYTOCHROME C OXIDASE SUBUNIT 5B, MITOCHONDRIAL"/>
    <property type="match status" value="1"/>
</dbReference>
<dbReference type="FunFam" id="2.60.11.10:FF:000004">
    <property type="entry name" value="Cytochrome c oxidase subunit 5B"/>
    <property type="match status" value="1"/>
</dbReference>
<accession>A0A0N4VCA1</accession>
<gene>
    <name evidence="4" type="ORF">EVEC_LOCUS7673</name>
</gene>
<feature type="binding site" evidence="3">
    <location>
        <position position="120"/>
    </location>
    <ligand>
        <name>Zn(2+)</name>
        <dbReference type="ChEBI" id="CHEBI:29105"/>
    </ligand>
</feature>
<sequence length="134" mass="15232">MFHFNVQNATRNAVRVVSEASRLVTLRGLASEVKLEDYGAYPDPLESSLGREKKILLARLAGDDRYEPKIYYRAAQSSKEYPNLVPSHFDDKIVGCLCEPDSSHVNYMIIRRGTPKRCECGHWFKVIEADPESV</sequence>
<dbReference type="GO" id="GO:0006123">
    <property type="term" value="P:mitochondrial electron transport, cytochrome c to oxygen"/>
    <property type="evidence" value="ECO:0007669"/>
    <property type="project" value="InterPro"/>
</dbReference>
<evidence type="ECO:0000256" key="3">
    <source>
        <dbReference type="PIRSR" id="PIRSR602124-1"/>
    </source>
</evidence>
<dbReference type="OrthoDB" id="10249250at2759"/>
<proteinExistence type="predicted"/>
<dbReference type="STRING" id="51028.A0A0N4VCA1"/>
<protein>
    <submittedName>
        <fullName evidence="6">Cytochrome c oxidase subunit 5B, mitochondrial</fullName>
    </submittedName>
</protein>
<dbReference type="PANTHER" id="PTHR10122:SF0">
    <property type="entry name" value="CYTOCHROME C OXIDASE SUBUNIT 5B, ISOFORM A-RELATED"/>
    <property type="match status" value="1"/>
</dbReference>
<dbReference type="EMBL" id="UXUI01009037">
    <property type="protein sequence ID" value="VDD92922.1"/>
    <property type="molecule type" value="Genomic_DNA"/>
</dbReference>
<dbReference type="GO" id="GO:0045277">
    <property type="term" value="C:respiratory chain complex IV"/>
    <property type="evidence" value="ECO:0007669"/>
    <property type="project" value="InterPro"/>
</dbReference>
<keyword evidence="5" id="KW-1185">Reference proteome</keyword>
<dbReference type="AlphaFoldDB" id="A0A0N4VCA1"/>
<feature type="binding site" evidence="3">
    <location>
        <position position="118"/>
    </location>
    <ligand>
        <name>Zn(2+)</name>
        <dbReference type="ChEBI" id="CHEBI:29105"/>
    </ligand>
</feature>
<feature type="binding site" evidence="3">
    <location>
        <position position="96"/>
    </location>
    <ligand>
        <name>Zn(2+)</name>
        <dbReference type="ChEBI" id="CHEBI:29105"/>
    </ligand>
</feature>
<evidence type="ECO:0000313" key="5">
    <source>
        <dbReference type="Proteomes" id="UP000274131"/>
    </source>
</evidence>
<dbReference type="Pfam" id="PF01215">
    <property type="entry name" value="COX5B"/>
    <property type="match status" value="1"/>
</dbReference>
<name>A0A0N4VCA1_ENTVE</name>
<dbReference type="InterPro" id="IPR002124">
    <property type="entry name" value="Cyt_c_oxidase_su5b"/>
</dbReference>
<reference evidence="4 5" key="2">
    <citation type="submission" date="2018-10" db="EMBL/GenBank/DDBJ databases">
        <authorList>
            <consortium name="Pathogen Informatics"/>
        </authorList>
    </citation>
    <scope>NUCLEOTIDE SEQUENCE [LARGE SCALE GENOMIC DNA]</scope>
</reference>
<dbReference type="InterPro" id="IPR036972">
    <property type="entry name" value="Cyt_c_oxidase_su5b_sf"/>
</dbReference>
<dbReference type="WBParaSite" id="EVEC_0000818901-mRNA-1">
    <property type="protein sequence ID" value="EVEC_0000818901-mRNA-1"/>
    <property type="gene ID" value="EVEC_0000818901"/>
</dbReference>
<dbReference type="PROSITE" id="PS51359">
    <property type="entry name" value="COX5B_2"/>
    <property type="match status" value="1"/>
</dbReference>
<organism evidence="6">
    <name type="scientific">Enterobius vermicularis</name>
    <name type="common">Human pinworm</name>
    <dbReference type="NCBI Taxonomy" id="51028"/>
    <lineage>
        <taxon>Eukaryota</taxon>
        <taxon>Metazoa</taxon>
        <taxon>Ecdysozoa</taxon>
        <taxon>Nematoda</taxon>
        <taxon>Chromadorea</taxon>
        <taxon>Rhabditida</taxon>
        <taxon>Spirurina</taxon>
        <taxon>Oxyuridomorpha</taxon>
        <taxon>Oxyuroidea</taxon>
        <taxon>Oxyuridae</taxon>
        <taxon>Enterobius</taxon>
    </lineage>
</organism>
<reference evidence="6" key="1">
    <citation type="submission" date="2017-02" db="UniProtKB">
        <authorList>
            <consortium name="WormBaseParasite"/>
        </authorList>
    </citation>
    <scope>IDENTIFICATION</scope>
</reference>
<dbReference type="Proteomes" id="UP000274131">
    <property type="component" value="Unassembled WGS sequence"/>
</dbReference>
<evidence type="ECO:0000256" key="1">
    <source>
        <dbReference type="ARBA" id="ARBA00022723"/>
    </source>
</evidence>
<dbReference type="Gene3D" id="2.60.11.10">
    <property type="entry name" value="Cytochrome c oxidase, subunit Vb"/>
    <property type="match status" value="1"/>
</dbReference>
<evidence type="ECO:0000256" key="2">
    <source>
        <dbReference type="ARBA" id="ARBA00022833"/>
    </source>
</evidence>
<dbReference type="GO" id="GO:0005740">
    <property type="term" value="C:mitochondrial envelope"/>
    <property type="evidence" value="ECO:0007669"/>
    <property type="project" value="InterPro"/>
</dbReference>
<evidence type="ECO:0000313" key="4">
    <source>
        <dbReference type="EMBL" id="VDD92922.1"/>
    </source>
</evidence>
<keyword evidence="1 3" id="KW-0479">Metal-binding</keyword>
<keyword evidence="2 3" id="KW-0862">Zinc</keyword>
<dbReference type="GO" id="GO:0046872">
    <property type="term" value="F:metal ion binding"/>
    <property type="evidence" value="ECO:0007669"/>
    <property type="project" value="UniProtKB-KW"/>
</dbReference>
<evidence type="ECO:0000313" key="6">
    <source>
        <dbReference type="WBParaSite" id="EVEC_0000818901-mRNA-1"/>
    </source>
</evidence>